<keyword evidence="5" id="KW-1185">Reference proteome</keyword>
<dbReference type="PANTHER" id="PTHR34606">
    <property type="entry name" value="BON DOMAIN-CONTAINING PROTEIN"/>
    <property type="match status" value="1"/>
</dbReference>
<feature type="chain" id="PRO_5046547218" evidence="2">
    <location>
        <begin position="21"/>
        <end position="231"/>
    </location>
</feature>
<dbReference type="PANTHER" id="PTHR34606:SF15">
    <property type="entry name" value="BON DOMAIN-CONTAINING PROTEIN"/>
    <property type="match status" value="1"/>
</dbReference>
<dbReference type="InterPro" id="IPR051686">
    <property type="entry name" value="Lipoprotein_DolP"/>
</dbReference>
<protein>
    <submittedName>
        <fullName evidence="4">BON domain-containing protein</fullName>
    </submittedName>
</protein>
<feature type="region of interest" description="Disordered" evidence="1">
    <location>
        <begin position="102"/>
        <end position="129"/>
    </location>
</feature>
<comment type="caution">
    <text evidence="4">The sequence shown here is derived from an EMBL/GenBank/DDBJ whole genome shotgun (WGS) entry which is preliminary data.</text>
</comment>
<dbReference type="Proteomes" id="UP001142810">
    <property type="component" value="Unassembled WGS sequence"/>
</dbReference>
<evidence type="ECO:0000313" key="5">
    <source>
        <dbReference type="Proteomes" id="UP001142810"/>
    </source>
</evidence>
<keyword evidence="2" id="KW-0732">Signal</keyword>
<feature type="signal peptide" evidence="2">
    <location>
        <begin position="1"/>
        <end position="20"/>
    </location>
</feature>
<dbReference type="EMBL" id="JAPFRD010000009">
    <property type="protein sequence ID" value="MCW8108265.1"/>
    <property type="molecule type" value="Genomic_DNA"/>
</dbReference>
<evidence type="ECO:0000313" key="4">
    <source>
        <dbReference type="EMBL" id="MCW8108265.1"/>
    </source>
</evidence>
<reference evidence="4" key="1">
    <citation type="submission" date="2022-11" db="EMBL/GenBank/DDBJ databases">
        <title>Alteromonas sp. nov., isolated from sea water of the Qingdao.</title>
        <authorList>
            <person name="Wang Q."/>
        </authorList>
    </citation>
    <scope>NUCLEOTIDE SEQUENCE</scope>
    <source>
        <strain evidence="4">ASW11-7</strain>
    </source>
</reference>
<feature type="domain" description="BON" evidence="3">
    <location>
        <begin position="157"/>
        <end position="225"/>
    </location>
</feature>
<evidence type="ECO:0000256" key="1">
    <source>
        <dbReference type="SAM" id="MobiDB-lite"/>
    </source>
</evidence>
<dbReference type="Gene3D" id="3.30.1340.30">
    <property type="match status" value="2"/>
</dbReference>
<accession>A0ABT3P669</accession>
<evidence type="ECO:0000256" key="2">
    <source>
        <dbReference type="SAM" id="SignalP"/>
    </source>
</evidence>
<sequence length="231" mass="25257">MKRSILSLIVAGTLSTSVVAAGNNTWEESAKDAWIDGKAEATLLFNGNLDSFDINTDVQNGKVTLTGKVDNSVEKKLAEELVRGIDGVTDVDNQLTVVEMPSEDAEEMEDANKSMMAADDPRDDMDREEALEEFDEETDELAKETEEETEEGVSALTDAKIATVVKTRLLMDSDISGFDIDVDVKEGNVTLSGNVDSEAERELAIEIARNADDVKDVEDNMKVTRQTAMKK</sequence>
<dbReference type="SMART" id="SM00749">
    <property type="entry name" value="BON"/>
    <property type="match status" value="2"/>
</dbReference>
<dbReference type="PROSITE" id="PS50914">
    <property type="entry name" value="BON"/>
    <property type="match status" value="2"/>
</dbReference>
<evidence type="ECO:0000259" key="3">
    <source>
        <dbReference type="PROSITE" id="PS50914"/>
    </source>
</evidence>
<feature type="domain" description="BON" evidence="3">
    <location>
        <begin position="31"/>
        <end position="99"/>
    </location>
</feature>
<proteinExistence type="predicted"/>
<dbReference type="RefSeq" id="WP_265616963.1">
    <property type="nucleotide sequence ID" value="NZ_JAPFRD010000009.1"/>
</dbReference>
<gene>
    <name evidence="4" type="ORF">OPS25_07135</name>
</gene>
<dbReference type="InterPro" id="IPR007055">
    <property type="entry name" value="BON_dom"/>
</dbReference>
<organism evidence="4 5">
    <name type="scientific">Alteromonas aquimaris</name>
    <dbReference type="NCBI Taxonomy" id="2998417"/>
    <lineage>
        <taxon>Bacteria</taxon>
        <taxon>Pseudomonadati</taxon>
        <taxon>Pseudomonadota</taxon>
        <taxon>Gammaproteobacteria</taxon>
        <taxon>Alteromonadales</taxon>
        <taxon>Alteromonadaceae</taxon>
        <taxon>Alteromonas/Salinimonas group</taxon>
        <taxon>Alteromonas</taxon>
    </lineage>
</organism>
<name>A0ABT3P669_9ALTE</name>
<dbReference type="InterPro" id="IPR014004">
    <property type="entry name" value="Transpt-assoc_nodulatn_dom_bac"/>
</dbReference>
<dbReference type="Pfam" id="PF04972">
    <property type="entry name" value="BON"/>
    <property type="match status" value="2"/>
</dbReference>